<dbReference type="Proteomes" id="UP000318590">
    <property type="component" value="Unassembled WGS sequence"/>
</dbReference>
<dbReference type="OrthoDB" id="7929427at2"/>
<dbReference type="EMBL" id="VFSV01000009">
    <property type="protein sequence ID" value="TRD21864.1"/>
    <property type="molecule type" value="Genomic_DNA"/>
</dbReference>
<keyword evidence="1" id="KW-0732">Signal</keyword>
<organism evidence="2 3">
    <name type="scientific">Palleronia caenipelagi</name>
    <dbReference type="NCBI Taxonomy" id="2489174"/>
    <lineage>
        <taxon>Bacteria</taxon>
        <taxon>Pseudomonadati</taxon>
        <taxon>Pseudomonadota</taxon>
        <taxon>Alphaproteobacteria</taxon>
        <taxon>Rhodobacterales</taxon>
        <taxon>Roseobacteraceae</taxon>
        <taxon>Palleronia</taxon>
    </lineage>
</organism>
<sequence length="457" mass="48373">MPGRLWSLALLLAGEAALAQASAQVVTAALPEPDSGVAQEVVEVHPEEALLGDRIIVTALPTLDPDRVGLAQPAALGLPDALWSRSSAAMLSALLETVPQPTEAATMALLRDALSVGDTPPDDSDQARDLFLARVDTLVRLGDLSTASALLKTAGLESPELFMRWANIALMTGRENAACQRIGTLPPSTSIYPARVFCHARQGDWPAAVITLETGVILGEITPAQRELMLRFLDEEHDGLTLPPPRVPTPFEFVIYEALGEPLRTAALPIAFAHADLREIEAMSARIAAAERLARHGAIPPERLMKLYLTDLPASGETAPPTAEAVQQLEKALDTGDLETIETALQNAATVMGETGLLPFLAESYGAAVAALGLETSEARQLDALATGIDLPPLPAPSPRDAALIADGRPGEALLRAVTDLTVSEDADTEARALSTLMALGLENRARRIYAERTLLP</sequence>
<keyword evidence="3" id="KW-1185">Reference proteome</keyword>
<dbReference type="AlphaFoldDB" id="A0A547Q672"/>
<dbReference type="RefSeq" id="WP_142834170.1">
    <property type="nucleotide sequence ID" value="NZ_VFSV01000009.1"/>
</dbReference>
<comment type="caution">
    <text evidence="2">The sequence shown here is derived from an EMBL/GenBank/DDBJ whole genome shotgun (WGS) entry which is preliminary data.</text>
</comment>
<feature type="signal peptide" evidence="1">
    <location>
        <begin position="1"/>
        <end position="21"/>
    </location>
</feature>
<protein>
    <submittedName>
        <fullName evidence="2">Uncharacterized protein</fullName>
    </submittedName>
</protein>
<reference evidence="2 3" key="1">
    <citation type="submission" date="2019-06" db="EMBL/GenBank/DDBJ databases">
        <title>Paenimaribius caenipelagi gen. nov., sp. nov., isolated from a tidal flat.</title>
        <authorList>
            <person name="Yoon J.-H."/>
        </authorList>
    </citation>
    <scope>NUCLEOTIDE SEQUENCE [LARGE SCALE GENOMIC DNA]</scope>
    <source>
        <strain evidence="2 3">JBTF-M29</strain>
    </source>
</reference>
<accession>A0A547Q672</accession>
<name>A0A547Q672_9RHOB</name>
<proteinExistence type="predicted"/>
<evidence type="ECO:0000313" key="3">
    <source>
        <dbReference type="Proteomes" id="UP000318590"/>
    </source>
</evidence>
<gene>
    <name evidence="2" type="ORF">FEV53_07375</name>
</gene>
<evidence type="ECO:0000313" key="2">
    <source>
        <dbReference type="EMBL" id="TRD21864.1"/>
    </source>
</evidence>
<evidence type="ECO:0000256" key="1">
    <source>
        <dbReference type="SAM" id="SignalP"/>
    </source>
</evidence>
<feature type="chain" id="PRO_5022099929" evidence="1">
    <location>
        <begin position="22"/>
        <end position="457"/>
    </location>
</feature>